<proteinExistence type="predicted"/>
<gene>
    <name evidence="2" type="ORF">N7469_009364</name>
</gene>
<sequence>MAIPNRIVAPARSGTSLFYDKYSRITGSPATTEYNLNESSQGQHFQQKWTKSAPHSTPSHSACPKMIRDPKV</sequence>
<dbReference type="RefSeq" id="XP_056498047.1">
    <property type="nucleotide sequence ID" value="XM_056648282.1"/>
</dbReference>
<accession>A0A9W9NNB9</accession>
<dbReference type="GeneID" id="81387449"/>
<dbReference type="Proteomes" id="UP001147733">
    <property type="component" value="Unassembled WGS sequence"/>
</dbReference>
<comment type="caution">
    <text evidence="2">The sequence shown here is derived from an EMBL/GenBank/DDBJ whole genome shotgun (WGS) entry which is preliminary data.</text>
</comment>
<keyword evidence="3" id="KW-1185">Reference proteome</keyword>
<reference evidence="2" key="2">
    <citation type="journal article" date="2023" name="IMA Fungus">
        <title>Comparative genomic study of the Penicillium genus elucidates a diverse pangenome and 15 lateral gene transfer events.</title>
        <authorList>
            <person name="Petersen C."/>
            <person name="Sorensen T."/>
            <person name="Nielsen M.R."/>
            <person name="Sondergaard T.E."/>
            <person name="Sorensen J.L."/>
            <person name="Fitzpatrick D.A."/>
            <person name="Frisvad J.C."/>
            <person name="Nielsen K.L."/>
        </authorList>
    </citation>
    <scope>NUCLEOTIDE SEQUENCE</scope>
    <source>
        <strain evidence="2">IBT 23319</strain>
    </source>
</reference>
<evidence type="ECO:0000313" key="2">
    <source>
        <dbReference type="EMBL" id="KAJ5223124.1"/>
    </source>
</evidence>
<evidence type="ECO:0000256" key="1">
    <source>
        <dbReference type="SAM" id="MobiDB-lite"/>
    </source>
</evidence>
<organism evidence="2 3">
    <name type="scientific">Penicillium citrinum</name>
    <dbReference type="NCBI Taxonomy" id="5077"/>
    <lineage>
        <taxon>Eukaryota</taxon>
        <taxon>Fungi</taxon>
        <taxon>Dikarya</taxon>
        <taxon>Ascomycota</taxon>
        <taxon>Pezizomycotina</taxon>
        <taxon>Eurotiomycetes</taxon>
        <taxon>Eurotiomycetidae</taxon>
        <taxon>Eurotiales</taxon>
        <taxon>Aspergillaceae</taxon>
        <taxon>Penicillium</taxon>
    </lineage>
</organism>
<feature type="region of interest" description="Disordered" evidence="1">
    <location>
        <begin position="33"/>
        <end position="72"/>
    </location>
</feature>
<name>A0A9W9NNB9_PENCI</name>
<reference evidence="2" key="1">
    <citation type="submission" date="2022-11" db="EMBL/GenBank/DDBJ databases">
        <authorList>
            <person name="Petersen C."/>
        </authorList>
    </citation>
    <scope>NUCLEOTIDE SEQUENCE</scope>
    <source>
        <strain evidence="2">IBT 23319</strain>
    </source>
</reference>
<dbReference type="EMBL" id="JAPQKT010000008">
    <property type="protein sequence ID" value="KAJ5223124.1"/>
    <property type="molecule type" value="Genomic_DNA"/>
</dbReference>
<feature type="compositionally biased region" description="Polar residues" evidence="1">
    <location>
        <begin position="33"/>
        <end position="60"/>
    </location>
</feature>
<protein>
    <submittedName>
        <fullName evidence="2">Uncharacterized protein</fullName>
    </submittedName>
</protein>
<dbReference type="AlphaFoldDB" id="A0A9W9NNB9"/>
<evidence type="ECO:0000313" key="3">
    <source>
        <dbReference type="Proteomes" id="UP001147733"/>
    </source>
</evidence>